<comment type="caution">
    <text evidence="6">The sequence shown here is derived from an EMBL/GenBank/DDBJ whole genome shotgun (WGS) entry which is preliminary data.</text>
</comment>
<keyword evidence="4" id="KW-0862">Zinc</keyword>
<keyword evidence="3 6" id="KW-0378">Hydrolase</keyword>
<evidence type="ECO:0000313" key="7">
    <source>
        <dbReference type="Proteomes" id="UP000306196"/>
    </source>
</evidence>
<dbReference type="EMBL" id="VAUV01000003">
    <property type="protein sequence ID" value="TLD71893.1"/>
    <property type="molecule type" value="Genomic_DNA"/>
</dbReference>
<dbReference type="CDD" id="cd06262">
    <property type="entry name" value="metallo-hydrolase-like_MBL-fold"/>
    <property type="match status" value="1"/>
</dbReference>
<dbReference type="Gene3D" id="3.60.15.10">
    <property type="entry name" value="Ribonuclease Z/Hydroxyacylglutathione hydrolase-like"/>
    <property type="match status" value="1"/>
</dbReference>
<dbReference type="GO" id="GO:0016787">
    <property type="term" value="F:hydrolase activity"/>
    <property type="evidence" value="ECO:0007669"/>
    <property type="project" value="UniProtKB-KW"/>
</dbReference>
<dbReference type="GO" id="GO:0046872">
    <property type="term" value="F:metal ion binding"/>
    <property type="evidence" value="ECO:0007669"/>
    <property type="project" value="UniProtKB-KW"/>
</dbReference>
<accession>A0A5R8KHU4</accession>
<reference evidence="6 7" key="1">
    <citation type="submission" date="2019-05" db="EMBL/GenBank/DDBJ databases">
        <title>Verrucobacter flavum gen. nov., sp. nov. a new member of the family Verrucomicrobiaceae.</title>
        <authorList>
            <person name="Szuroczki S."/>
            <person name="Abbaszade G."/>
            <person name="Szabo A."/>
            <person name="Felfoldi T."/>
            <person name="Schumann P."/>
            <person name="Boka K."/>
            <person name="Keki Z."/>
            <person name="Toumi M."/>
            <person name="Toth E."/>
        </authorList>
    </citation>
    <scope>NUCLEOTIDE SEQUENCE [LARGE SCALE GENOMIC DNA]</scope>
    <source>
        <strain evidence="6 7">MG-N-17</strain>
    </source>
</reference>
<name>A0A5R8KHU4_9BACT</name>
<evidence type="ECO:0000256" key="3">
    <source>
        <dbReference type="ARBA" id="ARBA00022801"/>
    </source>
</evidence>
<dbReference type="InterPro" id="IPR001279">
    <property type="entry name" value="Metallo-B-lactamas"/>
</dbReference>
<dbReference type="SMART" id="SM00849">
    <property type="entry name" value="Lactamase_B"/>
    <property type="match status" value="1"/>
</dbReference>
<dbReference type="InterPro" id="IPR051453">
    <property type="entry name" value="MBL_Glyoxalase_II"/>
</dbReference>
<protein>
    <submittedName>
        <fullName evidence="6">MBL fold metallo-hydrolase</fullName>
    </submittedName>
</protein>
<evidence type="ECO:0000259" key="5">
    <source>
        <dbReference type="SMART" id="SM00849"/>
    </source>
</evidence>
<dbReference type="PANTHER" id="PTHR46233:SF3">
    <property type="entry name" value="HYDROXYACYLGLUTATHIONE HYDROLASE GLOC"/>
    <property type="match status" value="1"/>
</dbReference>
<proteinExistence type="predicted"/>
<dbReference type="AlphaFoldDB" id="A0A5R8KHU4"/>
<keyword evidence="7" id="KW-1185">Reference proteome</keyword>
<evidence type="ECO:0000256" key="2">
    <source>
        <dbReference type="ARBA" id="ARBA00022723"/>
    </source>
</evidence>
<evidence type="ECO:0000256" key="1">
    <source>
        <dbReference type="ARBA" id="ARBA00001947"/>
    </source>
</evidence>
<gene>
    <name evidence="6" type="ORF">FEM03_03975</name>
</gene>
<dbReference type="OrthoDB" id="9802248at2"/>
<sequence length="245" mass="26886">MLGRFDSEDTLQRVRKTTELSLFRIELSNAFRLYASYMVHISCFTGGIAQTNGYLVESSQGNFVVDAPEGFAAWVKKSGVMSVEALLLTHQHFDHCQDAAAVQKEFGAKVYSFAEFSRELTLEFLMGFVSGTRFEVAAFEVDEILEGRDEIEVAGLKWKLAHVPGHSLDSVTFYQGELGLWFGGDVLFEGGVGRTDFPNGSSALLMEGIKTKVLTLPDETRVLPGHGGETTVGDERVGNPFLTGL</sequence>
<evidence type="ECO:0000256" key="4">
    <source>
        <dbReference type="ARBA" id="ARBA00022833"/>
    </source>
</evidence>
<keyword evidence="2" id="KW-0479">Metal-binding</keyword>
<evidence type="ECO:0000313" key="6">
    <source>
        <dbReference type="EMBL" id="TLD71893.1"/>
    </source>
</evidence>
<dbReference type="InterPro" id="IPR036866">
    <property type="entry name" value="RibonucZ/Hydroxyglut_hydro"/>
</dbReference>
<dbReference type="Pfam" id="PF00753">
    <property type="entry name" value="Lactamase_B"/>
    <property type="match status" value="1"/>
</dbReference>
<feature type="domain" description="Metallo-beta-lactamase" evidence="5">
    <location>
        <begin position="50"/>
        <end position="226"/>
    </location>
</feature>
<dbReference type="Proteomes" id="UP000306196">
    <property type="component" value="Unassembled WGS sequence"/>
</dbReference>
<comment type="cofactor">
    <cofactor evidence="1">
        <name>Zn(2+)</name>
        <dbReference type="ChEBI" id="CHEBI:29105"/>
    </cofactor>
</comment>
<dbReference type="SUPFAM" id="SSF56281">
    <property type="entry name" value="Metallo-hydrolase/oxidoreductase"/>
    <property type="match status" value="1"/>
</dbReference>
<dbReference type="PANTHER" id="PTHR46233">
    <property type="entry name" value="HYDROXYACYLGLUTATHIONE HYDROLASE GLOC"/>
    <property type="match status" value="1"/>
</dbReference>
<organism evidence="6 7">
    <name type="scientific">Phragmitibacter flavus</name>
    <dbReference type="NCBI Taxonomy" id="2576071"/>
    <lineage>
        <taxon>Bacteria</taxon>
        <taxon>Pseudomonadati</taxon>
        <taxon>Verrucomicrobiota</taxon>
        <taxon>Verrucomicrobiia</taxon>
        <taxon>Verrucomicrobiales</taxon>
        <taxon>Verrucomicrobiaceae</taxon>
        <taxon>Phragmitibacter</taxon>
    </lineage>
</organism>